<name>A0A9W9RYS2_9EURO</name>
<evidence type="ECO:0000313" key="8">
    <source>
        <dbReference type="Proteomes" id="UP001147782"/>
    </source>
</evidence>
<gene>
    <name evidence="7" type="ORF">N7496_007920</name>
</gene>
<dbReference type="PANTHER" id="PTHR43756:SF6">
    <property type="entry name" value="CLUSTER-BINDING PROTEIN, PUTATIVE (AFU_ORTHOLOGUE AFUA_6G03920)-RELATED"/>
    <property type="match status" value="1"/>
</dbReference>
<dbReference type="Gene3D" id="2.102.10.10">
    <property type="entry name" value="Rieske [2Fe-2S] iron-sulphur domain"/>
    <property type="match status" value="1"/>
</dbReference>
<feature type="domain" description="Rieske" evidence="6">
    <location>
        <begin position="86"/>
        <end position="183"/>
    </location>
</feature>
<dbReference type="SUPFAM" id="SSF50022">
    <property type="entry name" value="ISP domain"/>
    <property type="match status" value="1"/>
</dbReference>
<dbReference type="GO" id="GO:0046872">
    <property type="term" value="F:metal ion binding"/>
    <property type="evidence" value="ECO:0007669"/>
    <property type="project" value="UniProtKB-KW"/>
</dbReference>
<dbReference type="GO" id="GO:0051213">
    <property type="term" value="F:dioxygenase activity"/>
    <property type="evidence" value="ECO:0007669"/>
    <property type="project" value="UniProtKB-KW"/>
</dbReference>
<dbReference type="OrthoDB" id="426882at2759"/>
<evidence type="ECO:0000259" key="6">
    <source>
        <dbReference type="PROSITE" id="PS51296"/>
    </source>
</evidence>
<dbReference type="AlphaFoldDB" id="A0A9W9RYS2"/>
<keyword evidence="4" id="KW-0408">Iron</keyword>
<dbReference type="Pfam" id="PF00355">
    <property type="entry name" value="Rieske"/>
    <property type="match status" value="1"/>
</dbReference>
<dbReference type="PANTHER" id="PTHR43756">
    <property type="entry name" value="CHOLINE MONOOXYGENASE, CHLOROPLASTIC"/>
    <property type="match status" value="1"/>
</dbReference>
<keyword evidence="3" id="KW-0560">Oxidoreductase</keyword>
<keyword evidence="7" id="KW-0223">Dioxygenase</keyword>
<accession>A0A9W9RYS2</accession>
<keyword evidence="1" id="KW-0001">2Fe-2S</keyword>
<protein>
    <submittedName>
        <fullName evidence="7">Aromatic-ring-hydroxylating dioxygenase alpha subunit</fullName>
    </submittedName>
</protein>
<dbReference type="PRINTS" id="PR00090">
    <property type="entry name" value="RNGDIOXGNASE"/>
</dbReference>
<dbReference type="Proteomes" id="UP001147782">
    <property type="component" value="Unassembled WGS sequence"/>
</dbReference>
<keyword evidence="5" id="KW-0411">Iron-sulfur</keyword>
<evidence type="ECO:0000313" key="7">
    <source>
        <dbReference type="EMBL" id="KAJ5368160.1"/>
    </source>
</evidence>
<dbReference type="PROSITE" id="PS51296">
    <property type="entry name" value="RIESKE"/>
    <property type="match status" value="1"/>
</dbReference>
<sequence>MEFLSAYFLSPSSVIVALLTVLFLTRQSWTHLSRSKKSYHISAESTKLDDTHNLAVSKEPDVPKGWWSGHEVFELERRAIFSKSWLYIAHVTQFSKAGSYQSFDIAGFPIFLIRSKDDKIRAFHNVCRHRAYTITRKETGTSTVLGCRYHGWSYDTTGRLVKAPQFDGIPGFNKSENGLFEIHTHTTDQGMVFVNLDAGEPAPFPDPTASDMHKFASTAGLGSKSKWIAGQTLSGTFNWKFGSMFAKKKCFPQILTRKSLVSFQYCTDATSQLEEVVSAVAPPSLATKFMKFITQRSSRANCHLFPGNFLYSFEDGHLWVSLSFVPASESTTQIRYDLFSLSSTTRNNEDELKNAIAESIKALLQKIETAFSSATPGSAESGSNASQILDQLQEHLRLEKKSGGLILPAMRQPKGSSLFQQAEQRTFPFKFWIASILTYRLVCKEIDCAVSGSGSGNGSTGLDW</sequence>
<evidence type="ECO:0000256" key="1">
    <source>
        <dbReference type="ARBA" id="ARBA00022714"/>
    </source>
</evidence>
<dbReference type="RefSeq" id="XP_056552902.1">
    <property type="nucleotide sequence ID" value="XM_056700839.1"/>
</dbReference>
<dbReference type="InterPro" id="IPR036922">
    <property type="entry name" value="Rieske_2Fe-2S_sf"/>
</dbReference>
<dbReference type="InterPro" id="IPR001663">
    <property type="entry name" value="Rng_hydr_dOase-A"/>
</dbReference>
<evidence type="ECO:0000256" key="5">
    <source>
        <dbReference type="ARBA" id="ARBA00023014"/>
    </source>
</evidence>
<comment type="caution">
    <text evidence="7">The sequence shown here is derived from an EMBL/GenBank/DDBJ whole genome shotgun (WGS) entry which is preliminary data.</text>
</comment>
<dbReference type="Gene3D" id="3.90.380.10">
    <property type="entry name" value="Naphthalene 1,2-dioxygenase Alpha Subunit, Chain A, domain 1"/>
    <property type="match status" value="1"/>
</dbReference>
<evidence type="ECO:0000256" key="4">
    <source>
        <dbReference type="ARBA" id="ARBA00023004"/>
    </source>
</evidence>
<reference evidence="7" key="1">
    <citation type="submission" date="2022-11" db="EMBL/GenBank/DDBJ databases">
        <authorList>
            <person name="Petersen C."/>
        </authorList>
    </citation>
    <scope>NUCLEOTIDE SEQUENCE</scope>
    <source>
        <strain evidence="7">IBT 29864</strain>
    </source>
</reference>
<proteinExistence type="predicted"/>
<dbReference type="GO" id="GO:0051537">
    <property type="term" value="F:2 iron, 2 sulfur cluster binding"/>
    <property type="evidence" value="ECO:0007669"/>
    <property type="project" value="UniProtKB-KW"/>
</dbReference>
<keyword evidence="8" id="KW-1185">Reference proteome</keyword>
<organism evidence="7 8">
    <name type="scientific">Penicillium cataractarum</name>
    <dbReference type="NCBI Taxonomy" id="2100454"/>
    <lineage>
        <taxon>Eukaryota</taxon>
        <taxon>Fungi</taxon>
        <taxon>Dikarya</taxon>
        <taxon>Ascomycota</taxon>
        <taxon>Pezizomycotina</taxon>
        <taxon>Eurotiomycetes</taxon>
        <taxon>Eurotiomycetidae</taxon>
        <taxon>Eurotiales</taxon>
        <taxon>Aspergillaceae</taxon>
        <taxon>Penicillium</taxon>
    </lineage>
</organism>
<reference evidence="7" key="2">
    <citation type="journal article" date="2023" name="IMA Fungus">
        <title>Comparative genomic study of the Penicillium genus elucidates a diverse pangenome and 15 lateral gene transfer events.</title>
        <authorList>
            <person name="Petersen C."/>
            <person name="Sorensen T."/>
            <person name="Nielsen M.R."/>
            <person name="Sondergaard T.E."/>
            <person name="Sorensen J.L."/>
            <person name="Fitzpatrick D.A."/>
            <person name="Frisvad J.C."/>
            <person name="Nielsen K.L."/>
        </authorList>
    </citation>
    <scope>NUCLEOTIDE SEQUENCE</scope>
    <source>
        <strain evidence="7">IBT 29864</strain>
    </source>
</reference>
<evidence type="ECO:0000256" key="2">
    <source>
        <dbReference type="ARBA" id="ARBA00022723"/>
    </source>
</evidence>
<dbReference type="CDD" id="cd03469">
    <property type="entry name" value="Rieske_RO_Alpha_N"/>
    <property type="match status" value="1"/>
</dbReference>
<keyword evidence="2" id="KW-0479">Metal-binding</keyword>
<evidence type="ECO:0000256" key="3">
    <source>
        <dbReference type="ARBA" id="ARBA00023002"/>
    </source>
</evidence>
<dbReference type="EMBL" id="JAPZBS010000007">
    <property type="protein sequence ID" value="KAJ5368160.1"/>
    <property type="molecule type" value="Genomic_DNA"/>
</dbReference>
<dbReference type="InterPro" id="IPR017941">
    <property type="entry name" value="Rieske_2Fe-2S"/>
</dbReference>
<dbReference type="GeneID" id="81440018"/>